<evidence type="ECO:0000259" key="2">
    <source>
        <dbReference type="PROSITE" id="PS50031"/>
    </source>
</evidence>
<feature type="compositionally biased region" description="Basic residues" evidence="1">
    <location>
        <begin position="358"/>
        <end position="370"/>
    </location>
</feature>
<dbReference type="SUPFAM" id="SSF47473">
    <property type="entry name" value="EF-hand"/>
    <property type="match status" value="1"/>
</dbReference>
<feature type="compositionally biased region" description="Low complexity" evidence="1">
    <location>
        <begin position="236"/>
        <end position="250"/>
    </location>
</feature>
<keyword evidence="4" id="KW-1185">Reference proteome</keyword>
<dbReference type="InterPro" id="IPR000261">
    <property type="entry name" value="EH_dom"/>
</dbReference>
<dbReference type="AlphaFoldDB" id="A0A9W9GI35"/>
<reference evidence="3" key="2">
    <citation type="journal article" date="2023" name="IMA Fungus">
        <title>Comparative genomic study of the Penicillium genus elucidates a diverse pangenome and 15 lateral gene transfer events.</title>
        <authorList>
            <person name="Petersen C."/>
            <person name="Sorensen T."/>
            <person name="Nielsen M.R."/>
            <person name="Sondergaard T.E."/>
            <person name="Sorensen J.L."/>
            <person name="Fitzpatrick D.A."/>
            <person name="Frisvad J.C."/>
            <person name="Nielsen K.L."/>
        </authorList>
    </citation>
    <scope>NUCLEOTIDE SEQUENCE</scope>
    <source>
        <strain evidence="3">IBT 22155</strain>
    </source>
</reference>
<dbReference type="Gene3D" id="1.10.238.10">
    <property type="entry name" value="EF-hand"/>
    <property type="match status" value="1"/>
</dbReference>
<dbReference type="GeneID" id="81409958"/>
<gene>
    <name evidence="3" type="ORF">N7515_010044</name>
</gene>
<accession>A0A9W9GI35</accession>
<sequence length="511" mass="55250">MNGEAAKSANQRLAPVSRNDALQGATLAFQNSRDSAPGVKSNSATTAAAMASDRQPLGRQRTGSDVGPEVGSVKDKIGRLTARPLSPTNAPNVRGRSSASALSVALSSAPEVAARLAASRSPAREIVAPSSSTARLGAVRSASRAPPPPEKRQLPSPAPVRPTQGRYSPLDRMLQEHEFASDSNLPTFGRSPSQHSRATTENHDSRAPSLHPTVGSRQSSVPPDQSKPRLPPRAPPSRGSSRTSGPVGTPLRSSSRAISIAGQSIRSNGTSTSNLTDDSTGMSEEALSNAIVASSLASARASPSIKVPPPLPPQRRRARSILHLAHSPKSDLSRTPSPPKGMPHTLRGMPKEHDADHRKRRNPLNKHPHKHNEGNRKHWRREVTEKERKRYEGVWASNKGLLIPFGIQNERTLKWPSNASDMVLNLVVREIWSRSRLPEVVLQQVWDLVDHQNIGLLSREEFVVGMWLIDQTLSGHKLPVKVPDSVWESVRHVAGIKLPLAEKAKGPKAHK</sequence>
<dbReference type="SMART" id="SM00027">
    <property type="entry name" value="EH"/>
    <property type="match status" value="1"/>
</dbReference>
<feature type="compositionally biased region" description="Basic and acidic residues" evidence="1">
    <location>
        <begin position="371"/>
        <end position="382"/>
    </location>
</feature>
<protein>
    <recommendedName>
        <fullName evidence="2">EH domain-containing protein</fullName>
    </recommendedName>
</protein>
<dbReference type="EMBL" id="JAPQKL010000008">
    <property type="protein sequence ID" value="KAJ5120656.1"/>
    <property type="molecule type" value="Genomic_DNA"/>
</dbReference>
<dbReference type="CDD" id="cd00052">
    <property type="entry name" value="EH"/>
    <property type="match status" value="1"/>
</dbReference>
<feature type="compositionally biased region" description="Low complexity" evidence="1">
    <location>
        <begin position="43"/>
        <end position="52"/>
    </location>
</feature>
<reference evidence="3" key="1">
    <citation type="submission" date="2022-11" db="EMBL/GenBank/DDBJ databases">
        <authorList>
            <person name="Petersen C."/>
        </authorList>
    </citation>
    <scope>NUCLEOTIDE SEQUENCE</scope>
    <source>
        <strain evidence="3">IBT 22155</strain>
    </source>
</reference>
<feature type="region of interest" description="Disordered" evidence="1">
    <location>
        <begin position="325"/>
        <end position="382"/>
    </location>
</feature>
<name>A0A9W9GI35_9EURO</name>
<comment type="caution">
    <text evidence="3">The sequence shown here is derived from an EMBL/GenBank/DDBJ whole genome shotgun (WGS) entry which is preliminary data.</text>
</comment>
<dbReference type="InterPro" id="IPR011992">
    <property type="entry name" value="EF-hand-dom_pair"/>
</dbReference>
<dbReference type="RefSeq" id="XP_056517160.1">
    <property type="nucleotide sequence ID" value="XM_056670787.1"/>
</dbReference>
<dbReference type="Proteomes" id="UP001149079">
    <property type="component" value="Unassembled WGS sequence"/>
</dbReference>
<organism evidence="3 4">
    <name type="scientific">Penicillium bovifimosum</name>
    <dbReference type="NCBI Taxonomy" id="126998"/>
    <lineage>
        <taxon>Eukaryota</taxon>
        <taxon>Fungi</taxon>
        <taxon>Dikarya</taxon>
        <taxon>Ascomycota</taxon>
        <taxon>Pezizomycotina</taxon>
        <taxon>Eurotiomycetes</taxon>
        <taxon>Eurotiomycetidae</taxon>
        <taxon>Eurotiales</taxon>
        <taxon>Aspergillaceae</taxon>
        <taxon>Penicillium</taxon>
    </lineage>
</organism>
<evidence type="ECO:0000313" key="3">
    <source>
        <dbReference type="EMBL" id="KAJ5120656.1"/>
    </source>
</evidence>
<dbReference type="PANTHER" id="PTHR11216">
    <property type="entry name" value="EH DOMAIN"/>
    <property type="match status" value="1"/>
</dbReference>
<feature type="compositionally biased region" description="Low complexity" evidence="1">
    <location>
        <begin position="97"/>
        <end position="121"/>
    </location>
</feature>
<feature type="compositionally biased region" description="Polar residues" evidence="1">
    <location>
        <begin position="181"/>
        <end position="197"/>
    </location>
</feature>
<dbReference type="GO" id="GO:0005737">
    <property type="term" value="C:cytoplasm"/>
    <property type="evidence" value="ECO:0007669"/>
    <property type="project" value="TreeGrafter"/>
</dbReference>
<dbReference type="PANTHER" id="PTHR11216:SF31">
    <property type="entry name" value="AT21416P"/>
    <property type="match status" value="1"/>
</dbReference>
<evidence type="ECO:0000313" key="4">
    <source>
        <dbReference type="Proteomes" id="UP001149079"/>
    </source>
</evidence>
<dbReference type="OrthoDB" id="10045710at2759"/>
<feature type="compositionally biased region" description="Polar residues" evidence="1">
    <location>
        <begin position="251"/>
        <end position="282"/>
    </location>
</feature>
<proteinExistence type="predicted"/>
<evidence type="ECO:0000256" key="1">
    <source>
        <dbReference type="SAM" id="MobiDB-lite"/>
    </source>
</evidence>
<feature type="domain" description="EH" evidence="2">
    <location>
        <begin position="387"/>
        <end position="493"/>
    </location>
</feature>
<dbReference type="PROSITE" id="PS50031">
    <property type="entry name" value="EH"/>
    <property type="match status" value="1"/>
</dbReference>
<dbReference type="Pfam" id="PF12763">
    <property type="entry name" value="EH"/>
    <property type="match status" value="1"/>
</dbReference>
<feature type="region of interest" description="Disordered" evidence="1">
    <location>
        <begin position="24"/>
        <end position="282"/>
    </location>
</feature>